<accession>A0A060N9F8</accession>
<dbReference type="AlphaFoldDB" id="A0A060N9F8"/>
<dbReference type="RefSeq" id="WP_030031866.1">
    <property type="nucleotide sequence ID" value="NZ_BA000058.1"/>
</dbReference>
<dbReference type="InterPro" id="IPR036412">
    <property type="entry name" value="HAD-like_sf"/>
</dbReference>
<dbReference type="Proteomes" id="UP000054164">
    <property type="component" value="Unassembled WGS sequence"/>
</dbReference>
<dbReference type="GO" id="GO:0008253">
    <property type="term" value="F:5'-nucleotidase activity"/>
    <property type="evidence" value="ECO:0007669"/>
    <property type="project" value="InterPro"/>
</dbReference>
<feature type="active site" description="Nucleophile" evidence="2">
    <location>
        <position position="9"/>
    </location>
</feature>
<evidence type="ECO:0000313" key="3">
    <source>
        <dbReference type="EMBL" id="BAO04809.1"/>
    </source>
</evidence>
<gene>
    <name evidence="3" type="ORF">CBO05P1_090</name>
</gene>
<dbReference type="HOGENOM" id="CLU_1592460_0_0_9"/>
<dbReference type="Pfam" id="PF06941">
    <property type="entry name" value="NT5C"/>
    <property type="match status" value="1"/>
</dbReference>
<organism evidence="3">
    <name type="scientific">Clostridium botulinum B str. Osaka05</name>
    <dbReference type="NCBI Taxonomy" id="1407017"/>
    <lineage>
        <taxon>Bacteria</taxon>
        <taxon>Bacillati</taxon>
        <taxon>Bacillota</taxon>
        <taxon>Clostridia</taxon>
        <taxon>Eubacteriales</taxon>
        <taxon>Clostridiaceae</taxon>
        <taxon>Clostridium</taxon>
    </lineage>
</organism>
<evidence type="ECO:0000256" key="1">
    <source>
        <dbReference type="ARBA" id="ARBA00009589"/>
    </source>
</evidence>
<dbReference type="SUPFAM" id="SSF56784">
    <property type="entry name" value="HAD-like"/>
    <property type="match status" value="1"/>
</dbReference>
<reference evidence="3" key="1">
    <citation type="submission" date="2013-10" db="EMBL/GenBank/DDBJ databases">
        <title>Draft genome sequence of Clostridium botulinum type B strain Osaka05.</title>
        <authorList>
            <person name="Sakaguchi Y."/>
            <person name="Hosomi K."/>
            <person name="Uchiyama J."/>
            <person name="Ogura Y."/>
            <person name="Sakaguchi M."/>
            <person name="Kohda T."/>
            <person name="Mukamoto M."/>
            <person name="Misawa N."/>
            <person name="Matsuzaki S."/>
            <person name="Hayashi T."/>
            <person name="Kozaki S."/>
        </authorList>
    </citation>
    <scope>NUCLEOTIDE SEQUENCE</scope>
    <source>
        <strain evidence="3">Osaka05</strain>
    </source>
</reference>
<dbReference type="Gene3D" id="3.40.50.1000">
    <property type="entry name" value="HAD superfamily/HAD-like"/>
    <property type="match status" value="1"/>
</dbReference>
<dbReference type="InterPro" id="IPR023214">
    <property type="entry name" value="HAD_sf"/>
</dbReference>
<name>A0A060N9F8_CLOBO</name>
<proteinExistence type="inferred from homology"/>
<feature type="active site" description="Proton donor" evidence="2">
    <location>
        <position position="11"/>
    </location>
</feature>
<sequence>MIKQKLILDFDGVVVNSIKSYCETYNNKYKNHPKFKPADYTKLQRWDCQDECPLEKQAEVIFSSKEFFDNLEFMSNAKKIIETLSKEYHIIICSIGTPENISHKSLWIKENLPCIKDTILISNQDCFMDKSMVNMKDCIFIDDNVNNLNSSNADIKICFGKEYPYNKDWNDLKVQNWSELYKLIHRIQNNLTNKSHKGDD</sequence>
<dbReference type="GO" id="GO:0009264">
    <property type="term" value="P:deoxyribonucleotide catabolic process"/>
    <property type="evidence" value="ECO:0007669"/>
    <property type="project" value="InterPro"/>
</dbReference>
<dbReference type="EMBL" id="BA000058">
    <property type="protein sequence ID" value="BAO04809.1"/>
    <property type="molecule type" value="Genomic_DNA"/>
</dbReference>
<protein>
    <submittedName>
        <fullName evidence="3">Uncharacterized protein</fullName>
    </submittedName>
</protein>
<comment type="similarity">
    <text evidence="1">Belongs to the 5'(3')-deoxyribonucleotidase family.</text>
</comment>
<evidence type="ECO:0000256" key="2">
    <source>
        <dbReference type="PIRSR" id="PIRSR610708-1"/>
    </source>
</evidence>
<dbReference type="InterPro" id="IPR010708">
    <property type="entry name" value="5'(3')-deoxyribonucleotidase"/>
</dbReference>